<gene>
    <name evidence="2" type="ORF">A2714_05115</name>
</gene>
<proteinExistence type="predicted"/>
<dbReference type="EMBL" id="MGGE01000045">
    <property type="protein sequence ID" value="OGM20295.1"/>
    <property type="molecule type" value="Genomic_DNA"/>
</dbReference>
<keyword evidence="1" id="KW-1133">Transmembrane helix</keyword>
<sequence length="74" mass="8300">MEIFGSLGTPLLFVVKVAIWLFLVLYVLFAAVVIRQVRVMIETLQVGLEKPLKGIALIHLIFSVTVFVLSLFIL</sequence>
<keyword evidence="1" id="KW-0812">Transmembrane</keyword>
<evidence type="ECO:0000313" key="2">
    <source>
        <dbReference type="EMBL" id="OGM20295.1"/>
    </source>
</evidence>
<feature type="transmembrane region" description="Helical" evidence="1">
    <location>
        <begin position="55"/>
        <end position="73"/>
    </location>
</feature>
<evidence type="ECO:0000313" key="3">
    <source>
        <dbReference type="Proteomes" id="UP000178419"/>
    </source>
</evidence>
<feature type="transmembrane region" description="Helical" evidence="1">
    <location>
        <begin position="12"/>
        <end position="34"/>
    </location>
</feature>
<dbReference type="Pfam" id="PF18901">
    <property type="entry name" value="DUF5657"/>
    <property type="match status" value="1"/>
</dbReference>
<dbReference type="Proteomes" id="UP000178419">
    <property type="component" value="Unassembled WGS sequence"/>
</dbReference>
<dbReference type="AlphaFoldDB" id="A0A1F7Y187"/>
<organism evidence="2 3">
    <name type="scientific">Candidatus Woesebacteria bacterium RIFCSPHIGHO2_01_FULL_38_9</name>
    <dbReference type="NCBI Taxonomy" id="1802492"/>
    <lineage>
        <taxon>Bacteria</taxon>
        <taxon>Candidatus Woeseibacteriota</taxon>
    </lineage>
</organism>
<keyword evidence="1" id="KW-0472">Membrane</keyword>
<dbReference type="InterPro" id="IPR043716">
    <property type="entry name" value="DUF5657"/>
</dbReference>
<protein>
    <submittedName>
        <fullName evidence="2">Uncharacterized protein</fullName>
    </submittedName>
</protein>
<comment type="caution">
    <text evidence="2">The sequence shown here is derived from an EMBL/GenBank/DDBJ whole genome shotgun (WGS) entry which is preliminary data.</text>
</comment>
<accession>A0A1F7Y187</accession>
<evidence type="ECO:0000256" key="1">
    <source>
        <dbReference type="SAM" id="Phobius"/>
    </source>
</evidence>
<name>A0A1F7Y187_9BACT</name>
<reference evidence="2 3" key="1">
    <citation type="journal article" date="2016" name="Nat. Commun.">
        <title>Thousands of microbial genomes shed light on interconnected biogeochemical processes in an aquifer system.</title>
        <authorList>
            <person name="Anantharaman K."/>
            <person name="Brown C.T."/>
            <person name="Hug L.A."/>
            <person name="Sharon I."/>
            <person name="Castelle C.J."/>
            <person name="Probst A.J."/>
            <person name="Thomas B.C."/>
            <person name="Singh A."/>
            <person name="Wilkins M.J."/>
            <person name="Karaoz U."/>
            <person name="Brodie E.L."/>
            <person name="Williams K.H."/>
            <person name="Hubbard S.S."/>
            <person name="Banfield J.F."/>
        </authorList>
    </citation>
    <scope>NUCLEOTIDE SEQUENCE [LARGE SCALE GENOMIC DNA]</scope>
</reference>